<evidence type="ECO:0000256" key="3">
    <source>
        <dbReference type="ARBA" id="ARBA00022642"/>
    </source>
</evidence>
<dbReference type="InterPro" id="IPR014729">
    <property type="entry name" value="Rossmann-like_a/b/a_fold"/>
</dbReference>
<evidence type="ECO:0000256" key="1">
    <source>
        <dbReference type="ARBA" id="ARBA00002324"/>
    </source>
</evidence>
<protein>
    <recommendedName>
        <fullName evidence="10">Probable nicotinate-nucleotide adenylyltransferase</fullName>
        <ecNumber evidence="10">2.7.7.18</ecNumber>
    </recommendedName>
    <alternativeName>
        <fullName evidence="10">Deamido-NAD(+) diphosphorylase</fullName>
    </alternativeName>
    <alternativeName>
        <fullName evidence="10">Deamido-NAD(+) pyrophosphorylase</fullName>
    </alternativeName>
    <alternativeName>
        <fullName evidence="10">Nicotinate mononucleotide adenylyltransferase</fullName>
        <shortName evidence="10">NaMN adenylyltransferase</shortName>
    </alternativeName>
</protein>
<sequence>MKIAILGGSFNPPHLGHLSVAKQVLDFTDNNQVWLTPCYKHTFLKNLVSVSHRVKMTKLLTNRKIKYCHQEITNKLSGETIELMEILRKKHPHHQFSFIIGSDNLKSLKKWGNFQKLIQNYQILVFPRPRFGFSLKKYGLNIKNHQIKVLKSPLLIHSNISSTNIRKRIKKNLSISHLLPQKIKEYIEKHQLYK</sequence>
<comment type="similarity">
    <text evidence="10">Belongs to the NadD family.</text>
</comment>
<dbReference type="EC" id="2.7.7.18" evidence="10"/>
<dbReference type="PANTHER" id="PTHR39321:SF3">
    <property type="entry name" value="PHOSPHOPANTETHEINE ADENYLYLTRANSFERASE"/>
    <property type="match status" value="1"/>
</dbReference>
<comment type="pathway">
    <text evidence="2 10">Cofactor biosynthesis; NAD(+) biosynthesis; deamido-NAD(+) from nicotinate D-ribonucleotide: step 1/1.</text>
</comment>
<comment type="function">
    <text evidence="1 10">Catalyzes the reversible adenylation of nicotinate mononucleotide (NaMN) to nicotinic acid adenine dinucleotide (NaAD).</text>
</comment>
<dbReference type="GO" id="GO:0004515">
    <property type="term" value="F:nicotinate-nucleotide adenylyltransferase activity"/>
    <property type="evidence" value="ECO:0007669"/>
    <property type="project" value="UniProtKB-UniRule"/>
</dbReference>
<name>A0A2H0W8Q1_9BACT</name>
<evidence type="ECO:0000313" key="13">
    <source>
        <dbReference type="Proteomes" id="UP000230093"/>
    </source>
</evidence>
<keyword evidence="7 10" id="KW-0067">ATP-binding</keyword>
<dbReference type="HAMAP" id="MF_00244">
    <property type="entry name" value="NaMN_adenylyltr"/>
    <property type="match status" value="1"/>
</dbReference>
<gene>
    <name evidence="10 12" type="primary">nadD</name>
    <name evidence="12" type="ORF">COT75_03460</name>
</gene>
<feature type="domain" description="Cytidyltransferase-like" evidence="11">
    <location>
        <begin position="5"/>
        <end position="168"/>
    </location>
</feature>
<keyword evidence="8 10" id="KW-0520">NAD</keyword>
<organism evidence="12 13">
    <name type="scientific">Candidatus Beckwithbacteria bacterium CG10_big_fil_rev_8_21_14_0_10_34_10</name>
    <dbReference type="NCBI Taxonomy" id="1974495"/>
    <lineage>
        <taxon>Bacteria</taxon>
        <taxon>Candidatus Beckwithiibacteriota</taxon>
    </lineage>
</organism>
<evidence type="ECO:0000256" key="5">
    <source>
        <dbReference type="ARBA" id="ARBA00022695"/>
    </source>
</evidence>
<accession>A0A2H0W8Q1</accession>
<keyword evidence="6 10" id="KW-0547">Nucleotide-binding</keyword>
<evidence type="ECO:0000256" key="6">
    <source>
        <dbReference type="ARBA" id="ARBA00022741"/>
    </source>
</evidence>
<keyword evidence="5 10" id="KW-0548">Nucleotidyltransferase</keyword>
<evidence type="ECO:0000313" key="12">
    <source>
        <dbReference type="EMBL" id="PIS09040.1"/>
    </source>
</evidence>
<dbReference type="InterPro" id="IPR005248">
    <property type="entry name" value="NadD/NMNAT"/>
</dbReference>
<dbReference type="GO" id="GO:0005524">
    <property type="term" value="F:ATP binding"/>
    <property type="evidence" value="ECO:0007669"/>
    <property type="project" value="UniProtKB-KW"/>
</dbReference>
<keyword evidence="3 10" id="KW-0662">Pyridine nucleotide biosynthesis</keyword>
<dbReference type="InterPro" id="IPR004821">
    <property type="entry name" value="Cyt_trans-like"/>
</dbReference>
<dbReference type="EMBL" id="PEZT01000021">
    <property type="protein sequence ID" value="PIS09040.1"/>
    <property type="molecule type" value="Genomic_DNA"/>
</dbReference>
<evidence type="ECO:0000256" key="10">
    <source>
        <dbReference type="HAMAP-Rule" id="MF_00244"/>
    </source>
</evidence>
<dbReference type="PANTHER" id="PTHR39321">
    <property type="entry name" value="NICOTINATE-NUCLEOTIDE ADENYLYLTRANSFERASE-RELATED"/>
    <property type="match status" value="1"/>
</dbReference>
<dbReference type="AlphaFoldDB" id="A0A2H0W8Q1"/>
<evidence type="ECO:0000256" key="7">
    <source>
        <dbReference type="ARBA" id="ARBA00022840"/>
    </source>
</evidence>
<dbReference type="UniPathway" id="UPA00253">
    <property type="reaction ID" value="UER00332"/>
</dbReference>
<reference evidence="13" key="1">
    <citation type="submission" date="2017-09" db="EMBL/GenBank/DDBJ databases">
        <title>Depth-based differentiation of microbial function through sediment-hosted aquifers and enrichment of novel symbionts in the deep terrestrial subsurface.</title>
        <authorList>
            <person name="Probst A.J."/>
            <person name="Ladd B."/>
            <person name="Jarett J.K."/>
            <person name="Geller-Mcgrath D.E."/>
            <person name="Sieber C.M.K."/>
            <person name="Emerson J.B."/>
            <person name="Anantharaman K."/>
            <person name="Thomas B.C."/>
            <person name="Malmstrom R."/>
            <person name="Stieglmeier M."/>
            <person name="Klingl A."/>
            <person name="Woyke T."/>
            <person name="Ryan C.M."/>
            <person name="Banfield J.F."/>
        </authorList>
    </citation>
    <scope>NUCLEOTIDE SEQUENCE [LARGE SCALE GENOMIC DNA]</scope>
</reference>
<evidence type="ECO:0000256" key="2">
    <source>
        <dbReference type="ARBA" id="ARBA00005019"/>
    </source>
</evidence>
<dbReference type="Pfam" id="PF01467">
    <property type="entry name" value="CTP_transf_like"/>
    <property type="match status" value="1"/>
</dbReference>
<evidence type="ECO:0000256" key="9">
    <source>
        <dbReference type="ARBA" id="ARBA00048721"/>
    </source>
</evidence>
<dbReference type="GO" id="GO:0009435">
    <property type="term" value="P:NAD+ biosynthetic process"/>
    <property type="evidence" value="ECO:0007669"/>
    <property type="project" value="UniProtKB-UniRule"/>
</dbReference>
<dbReference type="SUPFAM" id="SSF52374">
    <property type="entry name" value="Nucleotidylyl transferase"/>
    <property type="match status" value="1"/>
</dbReference>
<dbReference type="Gene3D" id="3.40.50.620">
    <property type="entry name" value="HUPs"/>
    <property type="match status" value="1"/>
</dbReference>
<evidence type="ECO:0000256" key="4">
    <source>
        <dbReference type="ARBA" id="ARBA00022679"/>
    </source>
</evidence>
<comment type="catalytic activity">
    <reaction evidence="9 10">
        <text>nicotinate beta-D-ribonucleotide + ATP + H(+) = deamido-NAD(+) + diphosphate</text>
        <dbReference type="Rhea" id="RHEA:22860"/>
        <dbReference type="ChEBI" id="CHEBI:15378"/>
        <dbReference type="ChEBI" id="CHEBI:30616"/>
        <dbReference type="ChEBI" id="CHEBI:33019"/>
        <dbReference type="ChEBI" id="CHEBI:57502"/>
        <dbReference type="ChEBI" id="CHEBI:58437"/>
        <dbReference type="EC" id="2.7.7.18"/>
    </reaction>
</comment>
<proteinExistence type="inferred from homology"/>
<comment type="caution">
    <text evidence="12">The sequence shown here is derived from an EMBL/GenBank/DDBJ whole genome shotgun (WGS) entry which is preliminary data.</text>
</comment>
<keyword evidence="4 10" id="KW-0808">Transferase</keyword>
<dbReference type="NCBIfam" id="TIGR00482">
    <property type="entry name" value="nicotinate (nicotinamide) nucleotide adenylyltransferase"/>
    <property type="match status" value="1"/>
</dbReference>
<dbReference type="NCBIfam" id="TIGR00125">
    <property type="entry name" value="cyt_tran_rel"/>
    <property type="match status" value="1"/>
</dbReference>
<dbReference type="CDD" id="cd02165">
    <property type="entry name" value="NMNAT"/>
    <property type="match status" value="1"/>
</dbReference>
<evidence type="ECO:0000256" key="8">
    <source>
        <dbReference type="ARBA" id="ARBA00023027"/>
    </source>
</evidence>
<evidence type="ECO:0000259" key="11">
    <source>
        <dbReference type="Pfam" id="PF01467"/>
    </source>
</evidence>
<dbReference type="Proteomes" id="UP000230093">
    <property type="component" value="Unassembled WGS sequence"/>
</dbReference>